<evidence type="ECO:0008006" key="3">
    <source>
        <dbReference type="Google" id="ProtNLM"/>
    </source>
</evidence>
<dbReference type="AlphaFoldDB" id="A0A9W8QY51"/>
<reference evidence="1" key="1">
    <citation type="submission" date="2022-09" db="EMBL/GenBank/DDBJ databases">
        <title>Fusarium specimens isolated from Avocado Roots.</title>
        <authorList>
            <person name="Stajich J."/>
            <person name="Roper C."/>
            <person name="Heimlech-Rivalta G."/>
        </authorList>
    </citation>
    <scope>NUCLEOTIDE SEQUENCE</scope>
    <source>
        <strain evidence="1">A02</strain>
    </source>
</reference>
<organism evidence="1 2">
    <name type="scientific">Fusarium falciforme</name>
    <dbReference type="NCBI Taxonomy" id="195108"/>
    <lineage>
        <taxon>Eukaryota</taxon>
        <taxon>Fungi</taxon>
        <taxon>Dikarya</taxon>
        <taxon>Ascomycota</taxon>
        <taxon>Pezizomycotina</taxon>
        <taxon>Sordariomycetes</taxon>
        <taxon>Hypocreomycetidae</taxon>
        <taxon>Hypocreales</taxon>
        <taxon>Nectriaceae</taxon>
        <taxon>Fusarium</taxon>
        <taxon>Fusarium solani species complex</taxon>
    </lineage>
</organism>
<dbReference type="Proteomes" id="UP001152087">
    <property type="component" value="Unassembled WGS sequence"/>
</dbReference>
<keyword evidence="2" id="KW-1185">Reference proteome</keyword>
<sequence>MTPLSYAAQMCHEAIVKLLLEKDNVDPDSKNAAYRNWGRTPLCMLLRMDMSRSLSYSSTRVKSTSTL</sequence>
<gene>
    <name evidence="1" type="ORF">NW755_012270</name>
</gene>
<dbReference type="SUPFAM" id="SSF48403">
    <property type="entry name" value="Ankyrin repeat"/>
    <property type="match status" value="1"/>
</dbReference>
<evidence type="ECO:0000313" key="1">
    <source>
        <dbReference type="EMBL" id="KAJ4179713.1"/>
    </source>
</evidence>
<accession>A0A9W8QY51</accession>
<evidence type="ECO:0000313" key="2">
    <source>
        <dbReference type="Proteomes" id="UP001152087"/>
    </source>
</evidence>
<dbReference type="Gene3D" id="1.25.40.20">
    <property type="entry name" value="Ankyrin repeat-containing domain"/>
    <property type="match status" value="1"/>
</dbReference>
<proteinExistence type="predicted"/>
<dbReference type="Pfam" id="PF00023">
    <property type="entry name" value="Ank"/>
    <property type="match status" value="1"/>
</dbReference>
<dbReference type="EMBL" id="JAOQAV010000055">
    <property type="protein sequence ID" value="KAJ4179713.1"/>
    <property type="molecule type" value="Genomic_DNA"/>
</dbReference>
<name>A0A9W8QY51_9HYPO</name>
<protein>
    <recommendedName>
        <fullName evidence="3">Ankyrin repeat protein</fullName>
    </recommendedName>
</protein>
<comment type="caution">
    <text evidence="1">The sequence shown here is derived from an EMBL/GenBank/DDBJ whole genome shotgun (WGS) entry which is preliminary data.</text>
</comment>
<dbReference type="InterPro" id="IPR036770">
    <property type="entry name" value="Ankyrin_rpt-contain_sf"/>
</dbReference>
<dbReference type="InterPro" id="IPR002110">
    <property type="entry name" value="Ankyrin_rpt"/>
</dbReference>